<comment type="catalytic activity">
    <reaction evidence="1">
        <text>[protein]-peptidylproline (omega=180) = [protein]-peptidylproline (omega=0)</text>
        <dbReference type="Rhea" id="RHEA:16237"/>
        <dbReference type="Rhea" id="RHEA-COMP:10747"/>
        <dbReference type="Rhea" id="RHEA-COMP:10748"/>
        <dbReference type="ChEBI" id="CHEBI:83833"/>
        <dbReference type="ChEBI" id="CHEBI:83834"/>
        <dbReference type="EC" id="5.2.1.8"/>
    </reaction>
</comment>
<evidence type="ECO:0000256" key="2">
    <source>
        <dbReference type="ARBA" id="ARBA00007656"/>
    </source>
</evidence>
<dbReference type="Proteomes" id="UP000198693">
    <property type="component" value="Unassembled WGS sequence"/>
</dbReference>
<dbReference type="AlphaFoldDB" id="A0A1I7GVY3"/>
<protein>
    <recommendedName>
        <fullName evidence="3">peptidylprolyl isomerase</fullName>
        <ecNumber evidence="3">5.2.1.8</ecNumber>
    </recommendedName>
</protein>
<evidence type="ECO:0000256" key="5">
    <source>
        <dbReference type="PROSITE-ProRule" id="PRU00278"/>
    </source>
</evidence>
<dbReference type="STRING" id="463301.SAMN04487955_103278"/>
<dbReference type="PANTHER" id="PTHR47245:SF2">
    <property type="entry name" value="PEPTIDYL-PROLYL CIS-TRANS ISOMERASE HP_0175-RELATED"/>
    <property type="match status" value="1"/>
</dbReference>
<evidence type="ECO:0000256" key="3">
    <source>
        <dbReference type="ARBA" id="ARBA00013194"/>
    </source>
</evidence>
<dbReference type="Gene3D" id="3.10.50.40">
    <property type="match status" value="1"/>
</dbReference>
<reference evidence="8" key="1">
    <citation type="submission" date="2016-10" db="EMBL/GenBank/DDBJ databases">
        <authorList>
            <person name="Varghese N."/>
            <person name="Submissions S."/>
        </authorList>
    </citation>
    <scope>NUCLEOTIDE SEQUENCE [LARGE SCALE GENOMIC DNA]</scope>
    <source>
        <strain evidence="8">CGMCC 1.6981</strain>
    </source>
</reference>
<dbReference type="InterPro" id="IPR000297">
    <property type="entry name" value="PPIase_PpiC"/>
</dbReference>
<evidence type="ECO:0000256" key="4">
    <source>
        <dbReference type="ARBA" id="ARBA00023110"/>
    </source>
</evidence>
<dbReference type="PANTHER" id="PTHR47245">
    <property type="entry name" value="PEPTIDYLPROLYL ISOMERASE"/>
    <property type="match status" value="1"/>
</dbReference>
<dbReference type="GO" id="GO:0003755">
    <property type="term" value="F:peptidyl-prolyl cis-trans isomerase activity"/>
    <property type="evidence" value="ECO:0007669"/>
    <property type="project" value="UniProtKB-KW"/>
</dbReference>
<evidence type="ECO:0000313" key="8">
    <source>
        <dbReference type="Proteomes" id="UP000198693"/>
    </source>
</evidence>
<proteinExistence type="inferred from homology"/>
<keyword evidence="5 7" id="KW-0413">Isomerase</keyword>
<evidence type="ECO:0000313" key="7">
    <source>
        <dbReference type="EMBL" id="SFU52426.1"/>
    </source>
</evidence>
<name>A0A1I7GVY3_9GAMM</name>
<feature type="domain" description="PpiC" evidence="6">
    <location>
        <begin position="115"/>
        <end position="216"/>
    </location>
</feature>
<organism evidence="7 8">
    <name type="scientific">Halomonas korlensis</name>
    <dbReference type="NCBI Taxonomy" id="463301"/>
    <lineage>
        <taxon>Bacteria</taxon>
        <taxon>Pseudomonadati</taxon>
        <taxon>Pseudomonadota</taxon>
        <taxon>Gammaproteobacteria</taxon>
        <taxon>Oceanospirillales</taxon>
        <taxon>Halomonadaceae</taxon>
        <taxon>Halomonas</taxon>
    </lineage>
</organism>
<dbReference type="InterPro" id="IPR050245">
    <property type="entry name" value="PrsA_foldase"/>
</dbReference>
<accession>A0A1I7GVY3</accession>
<dbReference type="InterPro" id="IPR046357">
    <property type="entry name" value="PPIase_dom_sf"/>
</dbReference>
<comment type="similarity">
    <text evidence="2">Belongs to the PpiC/parvulin rotamase family.</text>
</comment>
<evidence type="ECO:0000259" key="6">
    <source>
        <dbReference type="PROSITE" id="PS50198"/>
    </source>
</evidence>
<sequence length="273" mass="30351">MERIAIETLPGRAGPPPIRVGGATIEEDTIAREMQYHPADSAGTAQLKAARALVVRELLRQRASALGLVKEGDSDFEESDHAIAALLEQELDVPEPSEAHCRRFHATHPERFSEPTRLRVRHVLLASAPDDARARDAGYRLGETLVRELQASPERFDEFAQRHSACPSKEQGGDLGWLTSGQTVGELDRALQHLPEGLHERPLASRYGWHVVSIDERIEGRELPFEQIVDRVRHSLREQATRRALRHYLLALEAEIGVEGIALDDDAAGALMQ</sequence>
<dbReference type="OrthoDB" id="9769613at2"/>
<dbReference type="RefSeq" id="WP_089793969.1">
    <property type="nucleotide sequence ID" value="NZ_FPBP01000003.1"/>
</dbReference>
<keyword evidence="4 5" id="KW-0697">Rotamase</keyword>
<keyword evidence="8" id="KW-1185">Reference proteome</keyword>
<dbReference type="PROSITE" id="PS50198">
    <property type="entry name" value="PPIC_PPIASE_2"/>
    <property type="match status" value="1"/>
</dbReference>
<evidence type="ECO:0000256" key="1">
    <source>
        <dbReference type="ARBA" id="ARBA00000971"/>
    </source>
</evidence>
<dbReference type="EC" id="5.2.1.8" evidence="3"/>
<gene>
    <name evidence="7" type="ORF">SAMN04487955_103278</name>
</gene>
<dbReference type="SUPFAM" id="SSF54534">
    <property type="entry name" value="FKBP-like"/>
    <property type="match status" value="1"/>
</dbReference>
<dbReference type="EMBL" id="FPBP01000003">
    <property type="protein sequence ID" value="SFU52426.1"/>
    <property type="molecule type" value="Genomic_DNA"/>
</dbReference>
<dbReference type="Pfam" id="PF00639">
    <property type="entry name" value="Rotamase"/>
    <property type="match status" value="1"/>
</dbReference>